<proteinExistence type="inferred from homology"/>
<comment type="similarity">
    <text evidence="1">Belongs to the ATP-dependent AMP-binding enzyme family.</text>
</comment>
<evidence type="ECO:0000256" key="3">
    <source>
        <dbReference type="ARBA" id="ARBA00022832"/>
    </source>
</evidence>
<protein>
    <submittedName>
        <fullName evidence="6">Long-chain fatty acid--CoA ligase</fullName>
    </submittedName>
</protein>
<dbReference type="SUPFAM" id="SSF56801">
    <property type="entry name" value="Acetyl-CoA synthetase-like"/>
    <property type="match status" value="1"/>
</dbReference>
<dbReference type="RefSeq" id="WP_417281738.1">
    <property type="nucleotide sequence ID" value="NZ_JBHSON010000283.1"/>
</dbReference>
<reference evidence="7" key="1">
    <citation type="journal article" date="2019" name="Int. J. Syst. Evol. Microbiol.">
        <title>The Global Catalogue of Microorganisms (GCM) 10K type strain sequencing project: providing services to taxonomists for standard genome sequencing and annotation.</title>
        <authorList>
            <consortium name="The Broad Institute Genomics Platform"/>
            <consortium name="The Broad Institute Genome Sequencing Center for Infectious Disease"/>
            <person name="Wu L."/>
            <person name="Ma J."/>
        </authorList>
    </citation>
    <scope>NUCLEOTIDE SEQUENCE [LARGE SCALE GENOMIC DNA]</scope>
    <source>
        <strain evidence="7">KCTC 42087</strain>
    </source>
</reference>
<keyword evidence="7" id="KW-1185">Reference proteome</keyword>
<dbReference type="PANTHER" id="PTHR43859">
    <property type="entry name" value="ACYL-ACTIVATING ENZYME"/>
    <property type="match status" value="1"/>
</dbReference>
<keyword evidence="2 6" id="KW-0436">Ligase</keyword>
<keyword evidence="3" id="KW-0276">Fatty acid metabolism</keyword>
<feature type="non-terminal residue" evidence="6">
    <location>
        <position position="1"/>
    </location>
</feature>
<sequence length="81" mass="8935">LEVAAIGVPSGSSGEAVKIFVVKKDAALTEEALITFCRRHLTGYKVPKLVEFRDELPKSNVGKILRRELRDEARAKVDNKG</sequence>
<dbReference type="InterPro" id="IPR025110">
    <property type="entry name" value="AMP-bd_C"/>
</dbReference>
<dbReference type="Proteomes" id="UP001596074">
    <property type="component" value="Unassembled WGS sequence"/>
</dbReference>
<evidence type="ECO:0000256" key="4">
    <source>
        <dbReference type="ARBA" id="ARBA00023098"/>
    </source>
</evidence>
<evidence type="ECO:0000259" key="5">
    <source>
        <dbReference type="Pfam" id="PF13193"/>
    </source>
</evidence>
<dbReference type="Pfam" id="PF13193">
    <property type="entry name" value="AMP-binding_C"/>
    <property type="match status" value="1"/>
</dbReference>
<dbReference type="Gene3D" id="3.30.300.30">
    <property type="match status" value="1"/>
</dbReference>
<evidence type="ECO:0000256" key="2">
    <source>
        <dbReference type="ARBA" id="ARBA00022598"/>
    </source>
</evidence>
<evidence type="ECO:0000256" key="1">
    <source>
        <dbReference type="ARBA" id="ARBA00006432"/>
    </source>
</evidence>
<gene>
    <name evidence="6" type="ORF">ACFPZN_56355</name>
</gene>
<name>A0ABW1AKI2_9ACTN</name>
<evidence type="ECO:0000313" key="6">
    <source>
        <dbReference type="EMBL" id="MFC5755039.1"/>
    </source>
</evidence>
<keyword evidence="4" id="KW-0443">Lipid metabolism</keyword>
<accession>A0ABW1AKI2</accession>
<dbReference type="InterPro" id="IPR045851">
    <property type="entry name" value="AMP-bd_C_sf"/>
</dbReference>
<feature type="domain" description="AMP-binding enzyme C-terminal" evidence="5">
    <location>
        <begin position="2"/>
        <end position="63"/>
    </location>
</feature>
<dbReference type="GO" id="GO:0016874">
    <property type="term" value="F:ligase activity"/>
    <property type="evidence" value="ECO:0007669"/>
    <property type="project" value="UniProtKB-KW"/>
</dbReference>
<comment type="caution">
    <text evidence="6">The sequence shown here is derived from an EMBL/GenBank/DDBJ whole genome shotgun (WGS) entry which is preliminary data.</text>
</comment>
<evidence type="ECO:0000313" key="7">
    <source>
        <dbReference type="Proteomes" id="UP001596074"/>
    </source>
</evidence>
<dbReference type="PANTHER" id="PTHR43859:SF4">
    <property type="entry name" value="BUTANOATE--COA LIGASE AAE1-RELATED"/>
    <property type="match status" value="1"/>
</dbReference>
<dbReference type="EMBL" id="JBHSON010000283">
    <property type="protein sequence ID" value="MFC5755039.1"/>
    <property type="molecule type" value="Genomic_DNA"/>
</dbReference>
<organism evidence="6 7">
    <name type="scientific">Actinomadura rugatobispora</name>
    <dbReference type="NCBI Taxonomy" id="1994"/>
    <lineage>
        <taxon>Bacteria</taxon>
        <taxon>Bacillati</taxon>
        <taxon>Actinomycetota</taxon>
        <taxon>Actinomycetes</taxon>
        <taxon>Streptosporangiales</taxon>
        <taxon>Thermomonosporaceae</taxon>
        <taxon>Actinomadura</taxon>
    </lineage>
</organism>